<accession>A0A5C4RRQ9</accession>
<keyword evidence="6" id="KW-0969">Cilium</keyword>
<protein>
    <recommendedName>
        <fullName evidence="3 5">Flagellar hook-basal body complex protein FliE</fullName>
    </recommendedName>
</protein>
<evidence type="ECO:0000256" key="2">
    <source>
        <dbReference type="ARBA" id="ARBA00009272"/>
    </source>
</evidence>
<keyword evidence="6" id="KW-0966">Cell projection</keyword>
<dbReference type="HAMAP" id="MF_00724">
    <property type="entry name" value="FliE"/>
    <property type="match status" value="1"/>
</dbReference>
<dbReference type="PRINTS" id="PR01006">
    <property type="entry name" value="FLGHOOKFLIE"/>
</dbReference>
<dbReference type="GO" id="GO:0009425">
    <property type="term" value="C:bacterial-type flagellum basal body"/>
    <property type="evidence" value="ECO:0007669"/>
    <property type="project" value="UniProtKB-SubCell"/>
</dbReference>
<keyword evidence="4 5" id="KW-0975">Bacterial flagellum</keyword>
<evidence type="ECO:0000256" key="4">
    <source>
        <dbReference type="ARBA" id="ARBA00023143"/>
    </source>
</evidence>
<dbReference type="RefSeq" id="WP_139449504.1">
    <property type="nucleotide sequence ID" value="NZ_SMDR01000003.1"/>
</dbReference>
<dbReference type="GO" id="GO:0003774">
    <property type="term" value="F:cytoskeletal motor activity"/>
    <property type="evidence" value="ECO:0007669"/>
    <property type="project" value="InterPro"/>
</dbReference>
<sequence length="97" mass="10228">MYPMEAVAAISGVAEVAPNPGARVGTDFSTALASGLSRVDVSLRAADAGVRALAAGEGVALHDVMITMERARMELTLAVEVRNRLVEAYQELARMQL</sequence>
<dbReference type="Pfam" id="PF02049">
    <property type="entry name" value="FliE"/>
    <property type="match status" value="1"/>
</dbReference>
<organism evidence="6 7">
    <name type="scientific">Arenimonas terrae</name>
    <dbReference type="NCBI Taxonomy" id="2546226"/>
    <lineage>
        <taxon>Bacteria</taxon>
        <taxon>Pseudomonadati</taxon>
        <taxon>Pseudomonadota</taxon>
        <taxon>Gammaproteobacteria</taxon>
        <taxon>Lysobacterales</taxon>
        <taxon>Lysobacteraceae</taxon>
        <taxon>Arenimonas</taxon>
    </lineage>
</organism>
<name>A0A5C4RRQ9_9GAMM</name>
<dbReference type="EMBL" id="SMDR01000003">
    <property type="protein sequence ID" value="TNJ33237.1"/>
    <property type="molecule type" value="Genomic_DNA"/>
</dbReference>
<comment type="caution">
    <text evidence="6">The sequence shown here is derived from an EMBL/GenBank/DDBJ whole genome shotgun (WGS) entry which is preliminary data.</text>
</comment>
<evidence type="ECO:0000256" key="5">
    <source>
        <dbReference type="HAMAP-Rule" id="MF_00724"/>
    </source>
</evidence>
<dbReference type="GO" id="GO:0005198">
    <property type="term" value="F:structural molecule activity"/>
    <property type="evidence" value="ECO:0007669"/>
    <property type="project" value="UniProtKB-UniRule"/>
</dbReference>
<evidence type="ECO:0000313" key="6">
    <source>
        <dbReference type="EMBL" id="TNJ33237.1"/>
    </source>
</evidence>
<keyword evidence="6" id="KW-0282">Flagellum</keyword>
<keyword evidence="7" id="KW-1185">Reference proteome</keyword>
<proteinExistence type="inferred from homology"/>
<dbReference type="NCBIfam" id="TIGR00205">
    <property type="entry name" value="fliE"/>
    <property type="match status" value="1"/>
</dbReference>
<gene>
    <name evidence="5 6" type="primary">fliE</name>
    <name evidence="6" type="ORF">E1B00_13135</name>
</gene>
<dbReference type="OrthoDB" id="8909229at2"/>
<dbReference type="PANTHER" id="PTHR34653">
    <property type="match status" value="1"/>
</dbReference>
<dbReference type="PANTHER" id="PTHR34653:SF1">
    <property type="entry name" value="FLAGELLAR HOOK-BASAL BODY COMPLEX PROTEIN FLIE"/>
    <property type="match status" value="1"/>
</dbReference>
<evidence type="ECO:0000313" key="7">
    <source>
        <dbReference type="Proteomes" id="UP000305760"/>
    </source>
</evidence>
<evidence type="ECO:0000256" key="3">
    <source>
        <dbReference type="ARBA" id="ARBA00018024"/>
    </source>
</evidence>
<dbReference type="GO" id="GO:0071973">
    <property type="term" value="P:bacterial-type flagellum-dependent cell motility"/>
    <property type="evidence" value="ECO:0007669"/>
    <property type="project" value="InterPro"/>
</dbReference>
<reference evidence="6 7" key="1">
    <citation type="submission" date="2019-03" db="EMBL/GenBank/DDBJ databases">
        <title>Arenimonas daejeonensis sp. nov., isolated from compost.</title>
        <authorList>
            <person name="Jeon C.O."/>
        </authorList>
    </citation>
    <scope>NUCLEOTIDE SEQUENCE [LARGE SCALE GENOMIC DNA]</scope>
    <source>
        <strain evidence="6 7">R29</strain>
    </source>
</reference>
<dbReference type="InterPro" id="IPR001624">
    <property type="entry name" value="FliE"/>
</dbReference>
<dbReference type="Proteomes" id="UP000305760">
    <property type="component" value="Unassembled WGS sequence"/>
</dbReference>
<dbReference type="AlphaFoldDB" id="A0A5C4RRQ9"/>
<comment type="subcellular location">
    <subcellularLocation>
        <location evidence="1 5">Bacterial flagellum basal body</location>
    </subcellularLocation>
</comment>
<evidence type="ECO:0000256" key="1">
    <source>
        <dbReference type="ARBA" id="ARBA00004117"/>
    </source>
</evidence>
<comment type="similarity">
    <text evidence="2 5">Belongs to the FliE family.</text>
</comment>